<dbReference type="EMBL" id="OC856132">
    <property type="protein sequence ID" value="CAD7623265.1"/>
    <property type="molecule type" value="Genomic_DNA"/>
</dbReference>
<dbReference type="Gene3D" id="1.10.287.70">
    <property type="match status" value="1"/>
</dbReference>
<evidence type="ECO:0000256" key="3">
    <source>
        <dbReference type="ARBA" id="ARBA00022989"/>
    </source>
</evidence>
<dbReference type="GO" id="GO:0005249">
    <property type="term" value="F:voltage-gated potassium channel activity"/>
    <property type="evidence" value="ECO:0007669"/>
    <property type="project" value="InterPro"/>
</dbReference>
<protein>
    <recommendedName>
        <fullName evidence="6">Ion transport domain-containing protein</fullName>
    </recommendedName>
</protein>
<organism evidence="7">
    <name type="scientific">Medioppia subpectinata</name>
    <dbReference type="NCBI Taxonomy" id="1979941"/>
    <lineage>
        <taxon>Eukaryota</taxon>
        <taxon>Metazoa</taxon>
        <taxon>Ecdysozoa</taxon>
        <taxon>Arthropoda</taxon>
        <taxon>Chelicerata</taxon>
        <taxon>Arachnida</taxon>
        <taxon>Acari</taxon>
        <taxon>Acariformes</taxon>
        <taxon>Sarcoptiformes</taxon>
        <taxon>Oribatida</taxon>
        <taxon>Brachypylina</taxon>
        <taxon>Oppioidea</taxon>
        <taxon>Oppiidae</taxon>
        <taxon>Medioppia</taxon>
    </lineage>
</organism>
<dbReference type="AlphaFoldDB" id="A0A7R9KK66"/>
<keyword evidence="8" id="KW-1185">Reference proteome</keyword>
<keyword evidence="4 5" id="KW-0472">Membrane</keyword>
<dbReference type="PRINTS" id="PR00169">
    <property type="entry name" value="KCHANNEL"/>
</dbReference>
<comment type="subcellular location">
    <subcellularLocation>
        <location evidence="1">Membrane</location>
        <topology evidence="1">Multi-pass membrane protein</topology>
    </subcellularLocation>
</comment>
<dbReference type="SUPFAM" id="SSF81324">
    <property type="entry name" value="Voltage-gated potassium channels"/>
    <property type="match status" value="1"/>
</dbReference>
<dbReference type="PANTHER" id="PTHR47735:SF9">
    <property type="entry name" value="POTASSIUM VOLTAGE-GATED CHANNEL SUBFAMILY KQT MEMBER 4-LIKE ISOFORM X1"/>
    <property type="match status" value="1"/>
</dbReference>
<feature type="domain" description="Ion transport" evidence="6">
    <location>
        <begin position="2"/>
        <end position="183"/>
    </location>
</feature>
<dbReference type="PRINTS" id="PR01459">
    <property type="entry name" value="KCNQCHANNEL"/>
</dbReference>
<reference evidence="7" key="1">
    <citation type="submission" date="2020-11" db="EMBL/GenBank/DDBJ databases">
        <authorList>
            <person name="Tran Van P."/>
        </authorList>
    </citation>
    <scope>NUCLEOTIDE SEQUENCE</scope>
</reference>
<evidence type="ECO:0000313" key="8">
    <source>
        <dbReference type="Proteomes" id="UP000759131"/>
    </source>
</evidence>
<sequence length="354" mass="40633">MDSFLLTLLTSEFIVRLWSCSIHTHFRGWRGKIRYLCSPYPILDLTIILVAASILYYQSKAQILSIALRGVKIFQVFESRFRTWRLIVSVVWDQRLHLAITFYIALLILLLVSFLMHLVEKDVNDSFNTLPASMWWTLITMSTIGYGDAVPETTLGKFIACLCILVGVSIFALPAGILGTGLALKVEKQNRHKRLNKRRAPAAQLIQYYWRWLATDRPVSGITITIAGQCPVTYYMMNSRERHAYRFIVRLRYLSARTRFRCQLNQSHDLHQAIDRYASGQSTLADAVRVLAVELTTVRSDPIIVTTCPVPVCLMWTYVLSNQALTTKFYRLFTVYSTRKLTSNTPIIPVVRPK</sequence>
<evidence type="ECO:0000256" key="4">
    <source>
        <dbReference type="ARBA" id="ARBA00023136"/>
    </source>
</evidence>
<dbReference type="Pfam" id="PF00520">
    <property type="entry name" value="Ion_trans"/>
    <property type="match status" value="1"/>
</dbReference>
<proteinExistence type="predicted"/>
<dbReference type="InterPro" id="IPR003937">
    <property type="entry name" value="K_chnl_volt-dep_KCNQ"/>
</dbReference>
<gene>
    <name evidence="7" type="ORF">OSB1V03_LOCUS3722</name>
</gene>
<feature type="transmembrane region" description="Helical" evidence="5">
    <location>
        <begin position="35"/>
        <end position="57"/>
    </location>
</feature>
<feature type="transmembrane region" description="Helical" evidence="5">
    <location>
        <begin position="158"/>
        <end position="184"/>
    </location>
</feature>
<dbReference type="EMBL" id="CAJPIZ010001557">
    <property type="protein sequence ID" value="CAG2103695.1"/>
    <property type="molecule type" value="Genomic_DNA"/>
</dbReference>
<dbReference type="Gene3D" id="6.10.140.1910">
    <property type="match status" value="1"/>
</dbReference>
<evidence type="ECO:0000259" key="6">
    <source>
        <dbReference type="Pfam" id="PF00520"/>
    </source>
</evidence>
<keyword evidence="3 5" id="KW-1133">Transmembrane helix</keyword>
<dbReference type="OrthoDB" id="8879391at2759"/>
<feature type="transmembrane region" description="Helical" evidence="5">
    <location>
        <begin position="96"/>
        <end position="115"/>
    </location>
</feature>
<dbReference type="PANTHER" id="PTHR47735">
    <property type="entry name" value="POTASSIUM VOLTAGE-GATED CHANNEL SUBFAMILY KQT MEMBER 4"/>
    <property type="match status" value="1"/>
</dbReference>
<keyword evidence="2 5" id="KW-0812">Transmembrane</keyword>
<evidence type="ECO:0000256" key="2">
    <source>
        <dbReference type="ARBA" id="ARBA00022692"/>
    </source>
</evidence>
<name>A0A7R9KK66_9ACAR</name>
<evidence type="ECO:0000256" key="1">
    <source>
        <dbReference type="ARBA" id="ARBA00004141"/>
    </source>
</evidence>
<dbReference type="Proteomes" id="UP000759131">
    <property type="component" value="Unassembled WGS sequence"/>
</dbReference>
<evidence type="ECO:0000256" key="5">
    <source>
        <dbReference type="SAM" id="Phobius"/>
    </source>
</evidence>
<evidence type="ECO:0000313" key="7">
    <source>
        <dbReference type="EMBL" id="CAD7623265.1"/>
    </source>
</evidence>
<dbReference type="InterPro" id="IPR005821">
    <property type="entry name" value="Ion_trans_dom"/>
</dbReference>
<accession>A0A7R9KK66</accession>
<feature type="transmembrane region" description="Helical" evidence="5">
    <location>
        <begin position="127"/>
        <end position="146"/>
    </location>
</feature>
<dbReference type="GO" id="GO:0008076">
    <property type="term" value="C:voltage-gated potassium channel complex"/>
    <property type="evidence" value="ECO:0007669"/>
    <property type="project" value="TreeGrafter"/>
</dbReference>